<name>A0A0G0Z842_9BACT</name>
<dbReference type="AlphaFoldDB" id="A0A0G0Z842"/>
<dbReference type="Proteomes" id="UP000033986">
    <property type="component" value="Unassembled WGS sequence"/>
</dbReference>
<dbReference type="EMBL" id="LCDB01000001">
    <property type="protein sequence ID" value="KKS44892.1"/>
    <property type="molecule type" value="Genomic_DNA"/>
</dbReference>
<accession>A0A0G0Z842</accession>
<dbReference type="InterPro" id="IPR029063">
    <property type="entry name" value="SAM-dependent_MTases_sf"/>
</dbReference>
<protein>
    <submittedName>
        <fullName evidence="2">Methylase involved in ubiquinone/menaquinone biosynthesis</fullName>
    </submittedName>
</protein>
<organism evidence="2 3">
    <name type="scientific">Candidatus Azambacteria bacterium GW2011_GWB1_42_17</name>
    <dbReference type="NCBI Taxonomy" id="1618615"/>
    <lineage>
        <taxon>Bacteria</taxon>
        <taxon>Candidatus Azamiibacteriota</taxon>
    </lineage>
</organism>
<gene>
    <name evidence="2" type="ORF">UV07_C0001G0012</name>
</gene>
<reference evidence="2 3" key="1">
    <citation type="journal article" date="2015" name="Nature">
        <title>rRNA introns, odd ribosomes, and small enigmatic genomes across a large radiation of phyla.</title>
        <authorList>
            <person name="Brown C.T."/>
            <person name="Hug L.A."/>
            <person name="Thomas B.C."/>
            <person name="Sharon I."/>
            <person name="Castelle C.J."/>
            <person name="Singh A."/>
            <person name="Wilkins M.J."/>
            <person name="Williams K.H."/>
            <person name="Banfield J.F."/>
        </authorList>
    </citation>
    <scope>NUCLEOTIDE SEQUENCE [LARGE SCALE GENOMIC DNA]</scope>
</reference>
<dbReference type="Pfam" id="PF13489">
    <property type="entry name" value="Methyltransf_23"/>
    <property type="match status" value="1"/>
</dbReference>
<keyword evidence="2" id="KW-0830">Ubiquinone</keyword>
<proteinExistence type="predicted"/>
<comment type="caution">
    <text evidence="2">The sequence shown here is derived from an EMBL/GenBank/DDBJ whole genome shotgun (WGS) entry which is preliminary data.</text>
</comment>
<dbReference type="SUPFAM" id="SSF53335">
    <property type="entry name" value="S-adenosyl-L-methionine-dependent methyltransferases"/>
    <property type="match status" value="1"/>
</dbReference>
<dbReference type="PANTHER" id="PTHR43861">
    <property type="entry name" value="TRANS-ACONITATE 2-METHYLTRANSFERASE-RELATED"/>
    <property type="match status" value="1"/>
</dbReference>
<dbReference type="GO" id="GO:0032259">
    <property type="term" value="P:methylation"/>
    <property type="evidence" value="ECO:0007669"/>
    <property type="project" value="UniProtKB-KW"/>
</dbReference>
<dbReference type="PANTHER" id="PTHR43861:SF6">
    <property type="entry name" value="METHYLTRANSFERASE TYPE 11"/>
    <property type="match status" value="1"/>
</dbReference>
<keyword evidence="1" id="KW-1133">Transmembrane helix</keyword>
<evidence type="ECO:0000313" key="3">
    <source>
        <dbReference type="Proteomes" id="UP000033986"/>
    </source>
</evidence>
<evidence type="ECO:0000313" key="2">
    <source>
        <dbReference type="EMBL" id="KKS44892.1"/>
    </source>
</evidence>
<keyword evidence="1" id="KW-0812">Transmembrane</keyword>
<evidence type="ECO:0000256" key="1">
    <source>
        <dbReference type="SAM" id="Phobius"/>
    </source>
</evidence>
<keyword evidence="2" id="KW-0489">Methyltransferase</keyword>
<feature type="transmembrane region" description="Helical" evidence="1">
    <location>
        <begin position="263"/>
        <end position="287"/>
    </location>
</feature>
<dbReference type="CDD" id="cd02440">
    <property type="entry name" value="AdoMet_MTases"/>
    <property type="match status" value="1"/>
</dbReference>
<dbReference type="Gene3D" id="3.40.50.150">
    <property type="entry name" value="Vaccinia Virus protein VP39"/>
    <property type="match status" value="1"/>
</dbReference>
<sequence>MLECPICGNNRDGFITSSFLPKCLRCGNCGGNFVTSLEKDIYNEEYFSEKTNPSIIAKISSPLLDFFYILRVNKIKELISDKKSPKVLDYGCGTGKLVDALIKNGIDAVGFEPSEGARQIAARKNLPVYGEIKPMKGDCDLIMFWHSLEHTETPLETLNSIKNNLADDGKILIAVPNADSFEARVFKENWFHYSYPFHLIHFTPKSAKIMLQKAGFKPSSIDFWNPEYTISGLIQSFLNWFLPKDTLYSVISHRRQTMPLYKAVLISFISVLIILIFSPFLALFFIFQLILKKTGAIVIIAQKEV</sequence>
<keyword evidence="1" id="KW-0472">Membrane</keyword>
<dbReference type="GO" id="GO:0008168">
    <property type="term" value="F:methyltransferase activity"/>
    <property type="evidence" value="ECO:0007669"/>
    <property type="project" value="UniProtKB-KW"/>
</dbReference>
<keyword evidence="2" id="KW-0808">Transferase</keyword>